<dbReference type="GO" id="GO:0008270">
    <property type="term" value="F:zinc ion binding"/>
    <property type="evidence" value="ECO:0007669"/>
    <property type="project" value="InterPro"/>
</dbReference>
<name>A0A8C4GT76_DICLA</name>
<dbReference type="Pfam" id="PF00383">
    <property type="entry name" value="dCMP_cyt_deam_1"/>
    <property type="match status" value="1"/>
</dbReference>
<comment type="similarity">
    <text evidence="2">Belongs to the cytidine and deoxycytidylate deaminase family.</text>
</comment>
<keyword evidence="12" id="KW-1185">Reference proteome</keyword>
<dbReference type="GO" id="GO:0005737">
    <property type="term" value="C:cytoplasm"/>
    <property type="evidence" value="ECO:0007669"/>
    <property type="project" value="TreeGrafter"/>
</dbReference>
<reference evidence="11" key="2">
    <citation type="submission" date="2025-09" db="UniProtKB">
        <authorList>
            <consortium name="Ensembl"/>
        </authorList>
    </citation>
    <scope>IDENTIFICATION</scope>
</reference>
<evidence type="ECO:0000256" key="5">
    <source>
        <dbReference type="ARBA" id="ARBA00022801"/>
    </source>
</evidence>
<dbReference type="InterPro" id="IPR002125">
    <property type="entry name" value="CMP_dCMP_dom"/>
</dbReference>
<dbReference type="AlphaFoldDB" id="A0A8C4GT76"/>
<dbReference type="GeneTree" id="ENSGT00940000153676"/>
<dbReference type="PANTHER" id="PTHR11086">
    <property type="entry name" value="DEOXYCYTIDYLATE DEAMINASE-RELATED"/>
    <property type="match status" value="1"/>
</dbReference>
<evidence type="ECO:0000256" key="4">
    <source>
        <dbReference type="ARBA" id="ARBA00022727"/>
    </source>
</evidence>
<evidence type="ECO:0000256" key="1">
    <source>
        <dbReference type="ARBA" id="ARBA00001947"/>
    </source>
</evidence>
<evidence type="ECO:0000256" key="8">
    <source>
        <dbReference type="ARBA" id="ARBA00041763"/>
    </source>
</evidence>
<dbReference type="InterPro" id="IPR015517">
    <property type="entry name" value="dCMP_deaminase-rel"/>
</dbReference>
<protein>
    <recommendedName>
        <fullName evidence="8">dCMP deaminase</fullName>
        <ecNumber evidence="7">3.5.4.12</ecNumber>
    </recommendedName>
    <alternativeName>
        <fullName evidence="8">dCMP deaminase</fullName>
    </alternativeName>
</protein>
<dbReference type="PROSITE" id="PS51747">
    <property type="entry name" value="CYT_DCMP_DEAMINASES_2"/>
    <property type="match status" value="1"/>
</dbReference>
<dbReference type="InterPro" id="IPR016193">
    <property type="entry name" value="Cytidine_deaminase-like"/>
</dbReference>
<comment type="cofactor">
    <cofactor evidence="1">
        <name>Zn(2+)</name>
        <dbReference type="ChEBI" id="CHEBI:29105"/>
    </cofactor>
</comment>
<evidence type="ECO:0000259" key="10">
    <source>
        <dbReference type="PROSITE" id="PS51747"/>
    </source>
</evidence>
<keyword evidence="5" id="KW-0378">Hydrolase</keyword>
<evidence type="ECO:0000256" key="9">
    <source>
        <dbReference type="SAM" id="MobiDB-lite"/>
    </source>
</evidence>
<feature type="domain" description="CMP/dCMP-type deaminase" evidence="10">
    <location>
        <begin position="25"/>
        <end position="125"/>
    </location>
</feature>
<reference evidence="11" key="1">
    <citation type="submission" date="2025-08" db="UniProtKB">
        <authorList>
            <consortium name="Ensembl"/>
        </authorList>
    </citation>
    <scope>IDENTIFICATION</scope>
</reference>
<sequence>VNHQGHNCFGSLSHGTTMMREDYLRDPDYFMALACLSAKRSKDPSTQMCVCVCVCLHGYIIMCHAELNAIMNKNSADVKGCTMYVTLFPCNKCAKLIIQAGIRDVVFLSDKYHTLVETEASRRLLSTAEVISGHFSNRAGHKIIYRDPTAPTMSKHLATAARKTFHFRGRNLGQTPTLGGWEEDRERETDRQTDRGAQGGGQ</sequence>
<dbReference type="PANTHER" id="PTHR11086:SF18">
    <property type="entry name" value="DEOXYCYTIDYLATE DEAMINASE"/>
    <property type="match status" value="1"/>
</dbReference>
<dbReference type="Gene3D" id="3.40.140.10">
    <property type="entry name" value="Cytidine Deaminase, domain 2"/>
    <property type="match status" value="1"/>
</dbReference>
<evidence type="ECO:0000256" key="2">
    <source>
        <dbReference type="ARBA" id="ARBA00006576"/>
    </source>
</evidence>
<proteinExistence type="inferred from homology"/>
<dbReference type="InterPro" id="IPR016192">
    <property type="entry name" value="APOBEC/CMP_deaminase_Zn-bd"/>
</dbReference>
<keyword evidence="3" id="KW-0479">Metal-binding</keyword>
<evidence type="ECO:0000256" key="7">
    <source>
        <dbReference type="ARBA" id="ARBA00038938"/>
    </source>
</evidence>
<organism evidence="11 12">
    <name type="scientific">Dicentrarchus labrax</name>
    <name type="common">European seabass</name>
    <name type="synonym">Morone labrax</name>
    <dbReference type="NCBI Taxonomy" id="13489"/>
    <lineage>
        <taxon>Eukaryota</taxon>
        <taxon>Metazoa</taxon>
        <taxon>Chordata</taxon>
        <taxon>Craniata</taxon>
        <taxon>Vertebrata</taxon>
        <taxon>Euteleostomi</taxon>
        <taxon>Actinopterygii</taxon>
        <taxon>Neopterygii</taxon>
        <taxon>Teleostei</taxon>
        <taxon>Neoteleostei</taxon>
        <taxon>Acanthomorphata</taxon>
        <taxon>Eupercaria</taxon>
        <taxon>Moronidae</taxon>
        <taxon>Dicentrarchus</taxon>
    </lineage>
</organism>
<evidence type="ECO:0000313" key="11">
    <source>
        <dbReference type="Ensembl" id="ENSDLAP00005031687.2"/>
    </source>
</evidence>
<evidence type="ECO:0000256" key="6">
    <source>
        <dbReference type="ARBA" id="ARBA00022833"/>
    </source>
</evidence>
<evidence type="ECO:0000256" key="3">
    <source>
        <dbReference type="ARBA" id="ARBA00022723"/>
    </source>
</evidence>
<feature type="region of interest" description="Disordered" evidence="9">
    <location>
        <begin position="169"/>
        <end position="202"/>
    </location>
</feature>
<feature type="compositionally biased region" description="Basic and acidic residues" evidence="9">
    <location>
        <begin position="182"/>
        <end position="194"/>
    </location>
</feature>
<keyword evidence="4" id="KW-0545">Nucleotide biosynthesis</keyword>
<dbReference type="GO" id="GO:0004132">
    <property type="term" value="F:dCMP deaminase activity"/>
    <property type="evidence" value="ECO:0007669"/>
    <property type="project" value="TreeGrafter"/>
</dbReference>
<keyword evidence="6" id="KW-0862">Zinc</keyword>
<accession>A0A8C4GT76</accession>
<dbReference type="PROSITE" id="PS00903">
    <property type="entry name" value="CYT_DCMP_DEAMINASES_1"/>
    <property type="match status" value="1"/>
</dbReference>
<dbReference type="EC" id="3.5.4.12" evidence="7"/>
<dbReference type="SUPFAM" id="SSF53927">
    <property type="entry name" value="Cytidine deaminase-like"/>
    <property type="match status" value="1"/>
</dbReference>
<evidence type="ECO:0000313" key="12">
    <source>
        <dbReference type="Proteomes" id="UP000694389"/>
    </source>
</evidence>
<dbReference type="Ensembl" id="ENSDLAT00005033827.2">
    <property type="protein sequence ID" value="ENSDLAP00005031687.2"/>
    <property type="gene ID" value="ENSDLAG00005014229.2"/>
</dbReference>
<dbReference type="Proteomes" id="UP000694389">
    <property type="component" value="Unassembled WGS sequence"/>
</dbReference>